<keyword evidence="4 9" id="KW-0812">Transmembrane</keyword>
<protein>
    <submittedName>
        <fullName evidence="12">Multidrug resistance protein Fnx1</fullName>
    </submittedName>
</protein>
<feature type="transmembrane region" description="Helical" evidence="9">
    <location>
        <begin position="286"/>
        <end position="305"/>
    </location>
</feature>
<name>A0A146G231_ASPKA</name>
<feature type="transmembrane region" description="Helical" evidence="9">
    <location>
        <begin position="21"/>
        <end position="46"/>
    </location>
</feature>
<evidence type="ECO:0000256" key="1">
    <source>
        <dbReference type="ARBA" id="ARBA00004141"/>
    </source>
</evidence>
<evidence type="ECO:0000256" key="3">
    <source>
        <dbReference type="ARBA" id="ARBA00022448"/>
    </source>
</evidence>
<reference evidence="13" key="2">
    <citation type="submission" date="2016-02" db="EMBL/GenBank/DDBJ databases">
        <title>Genome sequencing of Aspergillus luchuensis NBRC 4314.</title>
        <authorList>
            <person name="Yamada O."/>
        </authorList>
    </citation>
    <scope>NUCLEOTIDE SEQUENCE [LARGE SCALE GENOMIC DNA]</scope>
    <source>
        <strain evidence="13">RIB 2604</strain>
    </source>
</reference>
<feature type="transmembrane region" description="Helical" evidence="9">
    <location>
        <begin position="378"/>
        <end position="398"/>
    </location>
</feature>
<dbReference type="PANTHER" id="PTHR23501">
    <property type="entry name" value="MAJOR FACILITATOR SUPERFAMILY"/>
    <property type="match status" value="1"/>
</dbReference>
<dbReference type="Gene3D" id="1.20.1720.10">
    <property type="entry name" value="Multidrug resistance protein D"/>
    <property type="match status" value="1"/>
</dbReference>
<evidence type="ECO:0000256" key="8">
    <source>
        <dbReference type="SAM" id="MobiDB-lite"/>
    </source>
</evidence>
<feature type="region of interest" description="Disordered" evidence="8">
    <location>
        <begin position="528"/>
        <end position="548"/>
    </location>
</feature>
<keyword evidence="6 9" id="KW-0472">Membrane</keyword>
<dbReference type="Gene3D" id="1.20.1250.20">
    <property type="entry name" value="MFS general substrate transporter like domains"/>
    <property type="match status" value="1"/>
</dbReference>
<dbReference type="SUPFAM" id="SSF103473">
    <property type="entry name" value="MFS general substrate transporter"/>
    <property type="match status" value="1"/>
</dbReference>
<dbReference type="GO" id="GO:0005886">
    <property type="term" value="C:plasma membrane"/>
    <property type="evidence" value="ECO:0007669"/>
    <property type="project" value="TreeGrafter"/>
</dbReference>
<comment type="subcellular location">
    <subcellularLocation>
        <location evidence="1">Membrane</location>
        <topology evidence="1">Multi-pass membrane protein</topology>
    </subcellularLocation>
</comment>
<dbReference type="Proteomes" id="UP000075230">
    <property type="component" value="Unassembled WGS sequence"/>
</dbReference>
<dbReference type="Pfam" id="PF07690">
    <property type="entry name" value="MFS_1"/>
    <property type="match status" value="1"/>
</dbReference>
<feature type="transmembrane region" description="Helical" evidence="9">
    <location>
        <begin position="410"/>
        <end position="431"/>
    </location>
</feature>
<dbReference type="PANTHER" id="PTHR23501:SF187">
    <property type="entry name" value="MAJOR FACILITATOR SUPERFAMILY (MFS) PROFILE DOMAIN-CONTAINING PROTEIN"/>
    <property type="match status" value="1"/>
</dbReference>
<dbReference type="InterPro" id="IPR036259">
    <property type="entry name" value="MFS_trans_sf"/>
</dbReference>
<evidence type="ECO:0000313" key="11">
    <source>
        <dbReference type="EMBL" id="BCR95361.1"/>
    </source>
</evidence>
<reference evidence="11" key="4">
    <citation type="submission" date="2021-02" db="EMBL/GenBank/DDBJ databases">
        <title>Aspergillus luchuensis mut. kawachii IFO 4304 genome sequence.</title>
        <authorList>
            <person name="Mori K."/>
            <person name="Kadooka C."/>
            <person name="Goto M."/>
            <person name="Futagami T."/>
        </authorList>
    </citation>
    <scope>NUCLEOTIDE SEQUENCE</scope>
    <source>
        <strain evidence="11">IFO 4308</strain>
    </source>
</reference>
<reference evidence="11" key="3">
    <citation type="submission" date="2021-01" db="EMBL/GenBank/DDBJ databases">
        <authorList>
            <consortium name="Aspergillus luchuensis mut. kawachii IFO 4304 genome sequencing consortium"/>
            <person name="Kazuki M."/>
            <person name="Futagami T."/>
        </authorList>
    </citation>
    <scope>NUCLEOTIDE SEQUENCE</scope>
    <source>
        <strain evidence="11">IFO 4308</strain>
    </source>
</reference>
<evidence type="ECO:0000313" key="13">
    <source>
        <dbReference type="Proteomes" id="UP000075230"/>
    </source>
</evidence>
<dbReference type="GO" id="GO:0022857">
    <property type="term" value="F:transmembrane transporter activity"/>
    <property type="evidence" value="ECO:0007669"/>
    <property type="project" value="InterPro"/>
</dbReference>
<feature type="transmembrane region" description="Helical" evidence="9">
    <location>
        <begin position="58"/>
        <end position="77"/>
    </location>
</feature>
<keyword evidence="14" id="KW-1185">Reference proteome</keyword>
<dbReference type="RefSeq" id="XP_041539127.1">
    <property type="nucleotide sequence ID" value="XM_041684999.1"/>
</dbReference>
<reference evidence="12 13" key="1">
    <citation type="journal article" date="2016" name="DNA Res.">
        <title>Genome sequence of Aspergillus luchuensis NBRC 4314.</title>
        <authorList>
            <person name="Yamada O."/>
            <person name="Machida M."/>
            <person name="Hosoyama A."/>
            <person name="Goto M."/>
            <person name="Takahashi T."/>
            <person name="Futagami T."/>
            <person name="Yamagata Y."/>
            <person name="Takeuchi M."/>
            <person name="Kobayashi T."/>
            <person name="Koike H."/>
            <person name="Abe K."/>
            <person name="Asai K."/>
            <person name="Arita M."/>
            <person name="Fujita N."/>
            <person name="Fukuda K."/>
            <person name="Higa K."/>
            <person name="Horikawa H."/>
            <person name="Ishikawa T."/>
            <person name="Jinno K."/>
            <person name="Kato Y."/>
            <person name="Kirimura K."/>
            <person name="Mizutani O."/>
            <person name="Nakasone K."/>
            <person name="Sano M."/>
            <person name="Shiraishi Y."/>
            <person name="Tsukahara M."/>
            <person name="Gomi K."/>
        </authorList>
    </citation>
    <scope>NUCLEOTIDE SEQUENCE [LARGE SCALE GENOMIC DNA]</scope>
    <source>
        <strain evidence="12 13">RIB 2604</strain>
    </source>
</reference>
<dbReference type="VEuPathDB" id="FungiDB:ASPFODRAFT_56413"/>
<dbReference type="KEGG" id="aluc:AKAW2_20301S"/>
<feature type="transmembrane region" description="Helical" evidence="9">
    <location>
        <begin position="89"/>
        <end position="107"/>
    </location>
</feature>
<evidence type="ECO:0000256" key="5">
    <source>
        <dbReference type="ARBA" id="ARBA00022989"/>
    </source>
</evidence>
<dbReference type="PRINTS" id="PR01036">
    <property type="entry name" value="TCRTETB"/>
</dbReference>
<comment type="similarity">
    <text evidence="2">Belongs to the major facilitator superfamily.</text>
</comment>
<dbReference type="OrthoDB" id="10021397at2759"/>
<feature type="transmembrane region" description="Helical" evidence="9">
    <location>
        <begin position="215"/>
        <end position="235"/>
    </location>
</feature>
<feature type="compositionally biased region" description="Basic and acidic residues" evidence="8">
    <location>
        <begin position="529"/>
        <end position="548"/>
    </location>
</feature>
<sequence length="548" mass="58978">MESQVSSDSHRGEKGRKGWRFWTIFIALSITSILSALDASVISTAMPTIVHDLDSSSAYVWIANAYFLTSTAFQPLYGQSANIFGRRSLIILSVVLFAIGSAVSGSARSTNVLIVGRTVQGVGGGGINVLVDIIVSDLVPLRERPKYMGIIFSVFAVALSLGPVIGGIMTQRVAWRWIFYINLPISGAALVLLVLSLRTEYKKDSIRDMLKRVDFAGNALLVASVLAVLLALTWGGTEHPWSSWRTILPLVLGILGLAGFMVFQASGKGVEEPTMPIRLFTNRTSLATFGLTFLHAILTYWMTYFLPVYFQAVLEASPTASGVDFLPSAVAAIPFAILAGAGLSILGRYRPFQFIGVILLTVSFGLLTRLNAMTSTGYWVGVQILAAAGSGVLLTTTLPAIQAPLPEADVAVATATWAFLRSFGGVWGVAIPSAVFNSRVNALVDRVKSSVLREELRNGGAYALASKTFMQSLDSTPGVKAQVLGVYVDSLRLVWQVGIAFGLLAFVVAFIVKEVPMREQLETKFGLTGREDDDRNSEAPIESAEKHV</sequence>
<feature type="transmembrane region" description="Helical" evidence="9">
    <location>
        <begin position="247"/>
        <end position="265"/>
    </location>
</feature>
<dbReference type="PROSITE" id="PS50850">
    <property type="entry name" value="MFS"/>
    <property type="match status" value="1"/>
</dbReference>
<evidence type="ECO:0000259" key="10">
    <source>
        <dbReference type="PROSITE" id="PS50850"/>
    </source>
</evidence>
<feature type="transmembrane region" description="Helical" evidence="9">
    <location>
        <begin position="147"/>
        <end position="168"/>
    </location>
</feature>
<dbReference type="InterPro" id="IPR011701">
    <property type="entry name" value="MFS"/>
</dbReference>
<proteinExistence type="inferred from homology"/>
<evidence type="ECO:0000256" key="4">
    <source>
        <dbReference type="ARBA" id="ARBA00022692"/>
    </source>
</evidence>
<dbReference type="Proteomes" id="UP000661280">
    <property type="component" value="Chromosome 2"/>
</dbReference>
<dbReference type="EMBL" id="AP024426">
    <property type="protein sequence ID" value="BCR95361.1"/>
    <property type="molecule type" value="Genomic_DNA"/>
</dbReference>
<dbReference type="GeneID" id="64956686"/>
<evidence type="ECO:0000313" key="12">
    <source>
        <dbReference type="EMBL" id="GAT31142.1"/>
    </source>
</evidence>
<feature type="transmembrane region" description="Helical" evidence="9">
    <location>
        <begin position="354"/>
        <end position="372"/>
    </location>
</feature>
<evidence type="ECO:0000256" key="6">
    <source>
        <dbReference type="ARBA" id="ARBA00023136"/>
    </source>
</evidence>
<feature type="transmembrane region" description="Helical" evidence="9">
    <location>
        <begin position="113"/>
        <end position="135"/>
    </location>
</feature>
<feature type="transmembrane region" description="Helical" evidence="9">
    <location>
        <begin position="174"/>
        <end position="195"/>
    </location>
</feature>
<evidence type="ECO:0000256" key="9">
    <source>
        <dbReference type="SAM" id="Phobius"/>
    </source>
</evidence>
<gene>
    <name evidence="11" type="ORF">AKAW2_20301S</name>
    <name evidence="12" type="ORF">RIB2604_03900790</name>
</gene>
<keyword evidence="7" id="KW-0325">Glycoprotein</keyword>
<evidence type="ECO:0000256" key="2">
    <source>
        <dbReference type="ARBA" id="ARBA00008335"/>
    </source>
</evidence>
<dbReference type="EMBL" id="BCWF01000038">
    <property type="protein sequence ID" value="GAT31142.1"/>
    <property type="molecule type" value="Genomic_DNA"/>
</dbReference>
<keyword evidence="5 9" id="KW-1133">Transmembrane helix</keyword>
<accession>A0A146G231</accession>
<organism evidence="12 13">
    <name type="scientific">Aspergillus kawachii</name>
    <name type="common">White koji mold</name>
    <name type="synonym">Aspergillus awamori var. kawachi</name>
    <dbReference type="NCBI Taxonomy" id="1069201"/>
    <lineage>
        <taxon>Eukaryota</taxon>
        <taxon>Fungi</taxon>
        <taxon>Dikarya</taxon>
        <taxon>Ascomycota</taxon>
        <taxon>Pezizomycotina</taxon>
        <taxon>Eurotiomycetes</taxon>
        <taxon>Eurotiomycetidae</taxon>
        <taxon>Eurotiales</taxon>
        <taxon>Aspergillaceae</taxon>
        <taxon>Aspergillus</taxon>
        <taxon>Aspergillus subgen. Circumdati</taxon>
    </lineage>
</organism>
<dbReference type="InterPro" id="IPR020846">
    <property type="entry name" value="MFS_dom"/>
</dbReference>
<keyword evidence="3" id="KW-0813">Transport</keyword>
<dbReference type="CDD" id="cd17502">
    <property type="entry name" value="MFS_Azr1_MDR_like"/>
    <property type="match status" value="1"/>
</dbReference>
<dbReference type="AlphaFoldDB" id="A0A146G231"/>
<feature type="domain" description="Major facilitator superfamily (MFS) profile" evidence="10">
    <location>
        <begin position="24"/>
        <end position="516"/>
    </location>
</feature>
<feature type="transmembrane region" description="Helical" evidence="9">
    <location>
        <begin position="493"/>
        <end position="512"/>
    </location>
</feature>
<evidence type="ECO:0000256" key="7">
    <source>
        <dbReference type="ARBA" id="ARBA00023180"/>
    </source>
</evidence>
<evidence type="ECO:0000313" key="14">
    <source>
        <dbReference type="Proteomes" id="UP000661280"/>
    </source>
</evidence>
<feature type="transmembrane region" description="Helical" evidence="9">
    <location>
        <begin position="325"/>
        <end position="347"/>
    </location>
</feature>